<sequence>MVDWLSDYVPTAALLLLEVGLLVLALVVAPRNRRPSSGLAWILLIVTLPLLGLLLFAVIGSPELPKARRDKQRTMDQRIEERTRAVAHRVTGSGAPAWLPPIARLNRETGSLPLVDGNVVHLLPHLDDQLAAIVAAVDRAERFVHVEFYILALDDTTRPFYAALARAVERGVEVRVLVDHLGSLKYPGFKKGLRELTRTGVRWHLMLPVQPWKGRYQRPDLRNHRKLLVVDGLIGFVGSMNMIDPGYQTWSNRRRHLRWRDLMAEVQGPVVAEIEAIFITDWFSETDELPPVAVPIDAVAEDEDPGTLLAQIVPSGPAFESENNLALFNSLIYAAERRISITSPYFVPDESLLAAILTAVQRGVEVELFVSAIGDQFFVHHAQHSYYEALLGGGVRIYQYAAPTVLHSKHVSIDDEVGLVGSSNMDIRSFQLDLEVMMLVAGRAFVDELKAVEDEYRASSTELTLDEWRGRGVLHEVVDNIARLTSAVQ</sequence>
<keyword evidence="5 13" id="KW-0812">Transmembrane</keyword>
<proteinExistence type="predicted"/>
<evidence type="ECO:0000256" key="11">
    <source>
        <dbReference type="ARBA" id="ARBA00023264"/>
    </source>
</evidence>
<evidence type="ECO:0000256" key="6">
    <source>
        <dbReference type="ARBA" id="ARBA00022737"/>
    </source>
</evidence>
<keyword evidence="4" id="KW-0808">Transferase</keyword>
<evidence type="ECO:0000259" key="14">
    <source>
        <dbReference type="PROSITE" id="PS50035"/>
    </source>
</evidence>
<gene>
    <name evidence="15" type="primary">cls</name>
    <name evidence="15" type="ORF">ACFSBI_03445</name>
</gene>
<keyword evidence="10" id="KW-0594">Phospholipid biosynthesis</keyword>
<dbReference type="InterPro" id="IPR001736">
    <property type="entry name" value="PLipase_D/transphosphatidylase"/>
</dbReference>
<evidence type="ECO:0000256" key="9">
    <source>
        <dbReference type="ARBA" id="ARBA00023136"/>
    </source>
</evidence>
<comment type="subcellular location">
    <subcellularLocation>
        <location evidence="1">Cell membrane</location>
        <topology evidence="1">Multi-pass membrane protein</topology>
    </subcellularLocation>
</comment>
<keyword evidence="3" id="KW-0444">Lipid biosynthesis</keyword>
<dbReference type="EC" id="2.7.8.-" evidence="12"/>
<accession>A0ABW4LC30</accession>
<dbReference type="Proteomes" id="UP001597347">
    <property type="component" value="Unassembled WGS sequence"/>
</dbReference>
<feature type="domain" description="PLD phosphodiesterase" evidence="14">
    <location>
        <begin position="402"/>
        <end position="429"/>
    </location>
</feature>
<evidence type="ECO:0000256" key="13">
    <source>
        <dbReference type="SAM" id="Phobius"/>
    </source>
</evidence>
<evidence type="ECO:0000256" key="1">
    <source>
        <dbReference type="ARBA" id="ARBA00004651"/>
    </source>
</evidence>
<evidence type="ECO:0000256" key="5">
    <source>
        <dbReference type="ARBA" id="ARBA00022692"/>
    </source>
</evidence>
<dbReference type="SMART" id="SM00155">
    <property type="entry name" value="PLDc"/>
    <property type="match status" value="2"/>
</dbReference>
<dbReference type="InterPro" id="IPR025202">
    <property type="entry name" value="PLD-like_dom"/>
</dbReference>
<evidence type="ECO:0000256" key="3">
    <source>
        <dbReference type="ARBA" id="ARBA00022516"/>
    </source>
</evidence>
<keyword evidence="6" id="KW-0677">Repeat</keyword>
<evidence type="ECO:0000256" key="10">
    <source>
        <dbReference type="ARBA" id="ARBA00023209"/>
    </source>
</evidence>
<keyword evidence="7 13" id="KW-1133">Transmembrane helix</keyword>
<keyword evidence="2" id="KW-1003">Cell membrane</keyword>
<dbReference type="Gene3D" id="3.30.870.10">
    <property type="entry name" value="Endonuclease Chain A"/>
    <property type="match status" value="2"/>
</dbReference>
<dbReference type="InterPro" id="IPR022924">
    <property type="entry name" value="Cardiolipin_synthase"/>
</dbReference>
<evidence type="ECO:0000313" key="16">
    <source>
        <dbReference type="Proteomes" id="UP001597347"/>
    </source>
</evidence>
<dbReference type="RefSeq" id="WP_377932055.1">
    <property type="nucleotide sequence ID" value="NZ_JBHUEA010000003.1"/>
</dbReference>
<dbReference type="PANTHER" id="PTHR21248:SF22">
    <property type="entry name" value="PHOSPHOLIPASE D"/>
    <property type="match status" value="1"/>
</dbReference>
<reference evidence="16" key="1">
    <citation type="journal article" date="2019" name="Int. J. Syst. Evol. Microbiol.">
        <title>The Global Catalogue of Microorganisms (GCM) 10K type strain sequencing project: providing services to taxonomists for standard genome sequencing and annotation.</title>
        <authorList>
            <consortium name="The Broad Institute Genomics Platform"/>
            <consortium name="The Broad Institute Genome Sequencing Center for Infectious Disease"/>
            <person name="Wu L."/>
            <person name="Ma J."/>
        </authorList>
    </citation>
    <scope>NUCLEOTIDE SEQUENCE [LARGE SCALE GENOMIC DNA]</scope>
    <source>
        <strain evidence="16">CGMCC 1.12471</strain>
    </source>
</reference>
<feature type="transmembrane region" description="Helical" evidence="13">
    <location>
        <begin position="12"/>
        <end position="29"/>
    </location>
</feature>
<dbReference type="InterPro" id="IPR027379">
    <property type="entry name" value="CLS_N"/>
</dbReference>
<dbReference type="CDD" id="cd09158">
    <property type="entry name" value="PLDc_EcCLS_like_2"/>
    <property type="match status" value="1"/>
</dbReference>
<dbReference type="PROSITE" id="PS50035">
    <property type="entry name" value="PLD"/>
    <property type="match status" value="2"/>
</dbReference>
<dbReference type="Pfam" id="PF13396">
    <property type="entry name" value="PLDc_N"/>
    <property type="match status" value="1"/>
</dbReference>
<evidence type="ECO:0000256" key="8">
    <source>
        <dbReference type="ARBA" id="ARBA00023098"/>
    </source>
</evidence>
<evidence type="ECO:0000256" key="4">
    <source>
        <dbReference type="ARBA" id="ARBA00022679"/>
    </source>
</evidence>
<organism evidence="15 16">
    <name type="scientific">Amnibacterium endophyticum</name>
    <dbReference type="NCBI Taxonomy" id="2109337"/>
    <lineage>
        <taxon>Bacteria</taxon>
        <taxon>Bacillati</taxon>
        <taxon>Actinomycetota</taxon>
        <taxon>Actinomycetes</taxon>
        <taxon>Micrococcales</taxon>
        <taxon>Microbacteriaceae</taxon>
        <taxon>Amnibacterium</taxon>
    </lineage>
</organism>
<feature type="domain" description="PLD phosphodiesterase" evidence="14">
    <location>
        <begin position="219"/>
        <end position="246"/>
    </location>
</feature>
<evidence type="ECO:0000256" key="2">
    <source>
        <dbReference type="ARBA" id="ARBA00022475"/>
    </source>
</evidence>
<keyword evidence="9 13" id="KW-0472">Membrane</keyword>
<dbReference type="Pfam" id="PF13091">
    <property type="entry name" value="PLDc_2"/>
    <property type="match status" value="2"/>
</dbReference>
<feature type="transmembrane region" description="Helical" evidence="13">
    <location>
        <begin position="41"/>
        <end position="59"/>
    </location>
</feature>
<dbReference type="EMBL" id="JBHUEA010000003">
    <property type="protein sequence ID" value="MFD1720592.1"/>
    <property type="molecule type" value="Genomic_DNA"/>
</dbReference>
<evidence type="ECO:0000256" key="12">
    <source>
        <dbReference type="NCBIfam" id="TIGR04265"/>
    </source>
</evidence>
<evidence type="ECO:0000313" key="15">
    <source>
        <dbReference type="EMBL" id="MFD1720592.1"/>
    </source>
</evidence>
<protein>
    <recommendedName>
        <fullName evidence="12">Cardiolipin synthase</fullName>
        <ecNumber evidence="12">2.7.8.-</ecNumber>
    </recommendedName>
</protein>
<dbReference type="NCBIfam" id="TIGR04265">
    <property type="entry name" value="bac_cardiolipin"/>
    <property type="match status" value="1"/>
</dbReference>
<evidence type="ECO:0000256" key="7">
    <source>
        <dbReference type="ARBA" id="ARBA00022989"/>
    </source>
</evidence>
<keyword evidence="8" id="KW-0443">Lipid metabolism</keyword>
<dbReference type="PANTHER" id="PTHR21248">
    <property type="entry name" value="CARDIOLIPIN SYNTHASE"/>
    <property type="match status" value="1"/>
</dbReference>
<comment type="caution">
    <text evidence="15">The sequence shown here is derived from an EMBL/GenBank/DDBJ whole genome shotgun (WGS) entry which is preliminary data.</text>
</comment>
<name>A0ABW4LC30_9MICO</name>
<keyword evidence="11" id="KW-1208">Phospholipid metabolism</keyword>
<keyword evidence="16" id="KW-1185">Reference proteome</keyword>
<dbReference type="SUPFAM" id="SSF56024">
    <property type="entry name" value="Phospholipase D/nuclease"/>
    <property type="match status" value="2"/>
</dbReference>